<evidence type="ECO:0000313" key="2">
    <source>
        <dbReference type="Proteomes" id="UP000058857"/>
    </source>
</evidence>
<evidence type="ECO:0000313" key="1">
    <source>
        <dbReference type="EMBL" id="ALO27641.1"/>
    </source>
</evidence>
<gene>
    <name evidence="1" type="ORF">LBBP_03449</name>
</gene>
<protein>
    <submittedName>
        <fullName evidence="1">Uncharacterized protein</fullName>
    </submittedName>
</protein>
<reference evidence="1 2" key="1">
    <citation type="journal article" date="2015" name="PLoS Negl. Trop. Dis.">
        <title>Distribution of Plasmids in Distinct Leptospira Pathogenic Species.</title>
        <authorList>
            <person name="Wang Y."/>
            <person name="Zhuang X."/>
            <person name="Zhong Y."/>
            <person name="Zhang C."/>
            <person name="Zhang Y."/>
            <person name="Zeng L."/>
            <person name="Zhu Y."/>
            <person name="He P."/>
            <person name="Dong K."/>
            <person name="Pal U."/>
            <person name="Guo X."/>
            <person name="Qin J."/>
        </authorList>
    </citation>
    <scope>NUCLEOTIDE SEQUENCE [LARGE SCALE GENOMIC DNA]</scope>
    <source>
        <strain evidence="1 2">56604</strain>
    </source>
</reference>
<proteinExistence type="predicted"/>
<sequence length="46" mass="5506">MEIEYAEFIKCLNGLLKKGANFFLVYFLRWLVKLALRIHSSKKIFI</sequence>
<dbReference type="EMBL" id="CP012029">
    <property type="protein sequence ID" value="ALO27641.1"/>
    <property type="molecule type" value="Genomic_DNA"/>
</dbReference>
<organism evidence="1">
    <name type="scientific">Leptospira borgpetersenii serovar Ballum</name>
    <dbReference type="NCBI Taxonomy" id="280505"/>
    <lineage>
        <taxon>Bacteria</taxon>
        <taxon>Pseudomonadati</taxon>
        <taxon>Spirochaetota</taxon>
        <taxon>Spirochaetia</taxon>
        <taxon>Leptospirales</taxon>
        <taxon>Leptospiraceae</taxon>
        <taxon>Leptospira</taxon>
    </lineage>
</organism>
<accession>A0A0S2IVG8</accession>
<dbReference type="PATRIC" id="fig|280505.15.peg.3363"/>
<dbReference type="Proteomes" id="UP000058857">
    <property type="component" value="Chromosome 1"/>
</dbReference>
<name>A0A0S2IVG8_LEPBO</name>
<dbReference type="AlphaFoldDB" id="A0A0S2IVG8"/>